<accession>A0AA47EN02</accession>
<proteinExistence type="predicted"/>
<organism evidence="1 2">
    <name type="scientific">Clostridium estertheticum</name>
    <dbReference type="NCBI Taxonomy" id="238834"/>
    <lineage>
        <taxon>Bacteria</taxon>
        <taxon>Bacillati</taxon>
        <taxon>Bacillota</taxon>
        <taxon>Clostridia</taxon>
        <taxon>Eubacteriales</taxon>
        <taxon>Clostridiaceae</taxon>
        <taxon>Clostridium</taxon>
    </lineage>
</organism>
<protein>
    <recommendedName>
        <fullName evidence="3">Apea-like HEPN domain-containing protein</fullName>
    </recommendedName>
</protein>
<name>A0AA47EN02_9CLOT</name>
<keyword evidence="1" id="KW-0614">Plasmid</keyword>
<dbReference type="EMBL" id="CP086240">
    <property type="protein sequence ID" value="WAG63211.1"/>
    <property type="molecule type" value="Genomic_DNA"/>
</dbReference>
<sequence>MNIKFIGTGIKKGCEENYMCLIGENIKKCFKEVNSDLNIEFNYKYLSDRIGEIEDESEQILSMSSSFNNDNIILEVDIKKFSYEDNKINIFVTIDSKITGDECVLEEFIYDAKVNISMAVSKYTNEINWIRDEQNEKISECLYIKIHNLENKFRGIINEYMLKKFGEEWFSKKIVHEFTKKSEDFSKWYNNKYKTLIFIQSEMFNLQTNDLIQMLKNSYEDEVITKVMKQINVIKSLLREKTADVINEDVLNNKNLWEKYFIDIFDTDIELKWEEFAKMRNMIAHNKIISKEFYTDMLNLISELNNIFDNANRKLKSKMKSLEEQMINSYIKSCDLDWILESIDFKNYQDDEEVIEEIISKDGINSLYSITEEKIENLVELFEELKISLEDVYLELEEEEIDEIKTNDIVINFSQKLITMNSILNDRDADLIELLLNKTNNVAELNAIGNYLAVFKNDMIEKLEFWIENTSWNNEFKDNTCICNYYNLNNDIFNVKIIGWFCIDFGSSDEIFIIYKRNEDEIERGGIEISFGDYIEHDGGYVMPEQEQYIEANVGDLCSAIETDIDEIILSIRNCIDTIDSVN</sequence>
<evidence type="ECO:0000313" key="1">
    <source>
        <dbReference type="EMBL" id="WAG63211.1"/>
    </source>
</evidence>
<dbReference type="RefSeq" id="WP_216126690.1">
    <property type="nucleotide sequence ID" value="NZ_CP086240.1"/>
</dbReference>
<dbReference type="AlphaFoldDB" id="A0AA47EN02"/>
<dbReference type="Proteomes" id="UP001164733">
    <property type="component" value="Plasmid pCF009-a"/>
</dbReference>
<evidence type="ECO:0008006" key="3">
    <source>
        <dbReference type="Google" id="ProtNLM"/>
    </source>
</evidence>
<reference evidence="1" key="1">
    <citation type="submission" date="2021-11" db="EMBL/GenBank/DDBJ databases">
        <title>Clostridia strains as spoilage organisms.</title>
        <authorList>
            <person name="Wambui J."/>
            <person name="Stevens M.J.A."/>
            <person name="Stephan R."/>
        </authorList>
    </citation>
    <scope>NUCLEOTIDE SEQUENCE</scope>
    <source>
        <strain evidence="1">CF009</strain>
        <plasmid evidence="1">pCF009-a</plasmid>
    </source>
</reference>
<geneLocation type="plasmid" evidence="1 2">
    <name>pCF009-a</name>
</geneLocation>
<gene>
    <name evidence="1" type="ORF">LL038_25045</name>
</gene>
<evidence type="ECO:0000313" key="2">
    <source>
        <dbReference type="Proteomes" id="UP001164733"/>
    </source>
</evidence>